<protein>
    <submittedName>
        <fullName evidence="7">RNA polymerase sigma-70 factor (ECF subfamily)</fullName>
    </submittedName>
</protein>
<name>A0A840Q0T7_URETH</name>
<dbReference type="RefSeq" id="WP_016837334.1">
    <property type="nucleotide sequence ID" value="NZ_JAAXPW010000002.1"/>
</dbReference>
<gene>
    <name evidence="7" type="ORF">HNR36_002478</name>
</gene>
<dbReference type="EMBL" id="JACHGZ010000037">
    <property type="protein sequence ID" value="MBB5150078.1"/>
    <property type="molecule type" value="Genomic_DNA"/>
</dbReference>
<keyword evidence="2" id="KW-0805">Transcription regulation</keyword>
<dbReference type="PANTHER" id="PTHR43133">
    <property type="entry name" value="RNA POLYMERASE ECF-TYPE SIGMA FACTO"/>
    <property type="match status" value="1"/>
</dbReference>
<dbReference type="Pfam" id="PF08281">
    <property type="entry name" value="Sigma70_r4_2"/>
    <property type="match status" value="1"/>
</dbReference>
<evidence type="ECO:0000313" key="8">
    <source>
        <dbReference type="Proteomes" id="UP000557217"/>
    </source>
</evidence>
<dbReference type="InterPro" id="IPR013324">
    <property type="entry name" value="RNA_pol_sigma_r3/r4-like"/>
</dbReference>
<dbReference type="GO" id="GO:0016987">
    <property type="term" value="F:sigma factor activity"/>
    <property type="evidence" value="ECO:0007669"/>
    <property type="project" value="UniProtKB-KW"/>
</dbReference>
<dbReference type="Proteomes" id="UP000557217">
    <property type="component" value="Unassembled WGS sequence"/>
</dbReference>
<dbReference type="SUPFAM" id="SSF88659">
    <property type="entry name" value="Sigma3 and sigma4 domains of RNA polymerase sigma factors"/>
    <property type="match status" value="1"/>
</dbReference>
<feature type="domain" description="RNA polymerase sigma-70 region 2" evidence="5">
    <location>
        <begin position="27"/>
        <end position="89"/>
    </location>
</feature>
<keyword evidence="8" id="KW-1185">Reference proteome</keyword>
<dbReference type="Gene3D" id="1.10.10.10">
    <property type="entry name" value="Winged helix-like DNA-binding domain superfamily/Winged helix DNA-binding domain"/>
    <property type="match status" value="1"/>
</dbReference>
<organism evidence="7 8">
    <name type="scientific">Ureibacillus thermosphaericus</name>
    <dbReference type="NCBI Taxonomy" id="51173"/>
    <lineage>
        <taxon>Bacteria</taxon>
        <taxon>Bacillati</taxon>
        <taxon>Bacillota</taxon>
        <taxon>Bacilli</taxon>
        <taxon>Bacillales</taxon>
        <taxon>Caryophanaceae</taxon>
        <taxon>Ureibacillus</taxon>
    </lineage>
</organism>
<dbReference type="InterPro" id="IPR014300">
    <property type="entry name" value="RNA_pol_sigma-V"/>
</dbReference>
<reference evidence="7 8" key="1">
    <citation type="submission" date="2020-08" db="EMBL/GenBank/DDBJ databases">
        <title>Genomic Encyclopedia of Type Strains, Phase IV (KMG-IV): sequencing the most valuable type-strain genomes for metagenomic binning, comparative biology and taxonomic classification.</title>
        <authorList>
            <person name="Goeker M."/>
        </authorList>
    </citation>
    <scope>NUCLEOTIDE SEQUENCE [LARGE SCALE GENOMIC DNA]</scope>
    <source>
        <strain evidence="7 8">DSM 10633</strain>
    </source>
</reference>
<dbReference type="InterPro" id="IPR014284">
    <property type="entry name" value="RNA_pol_sigma-70_dom"/>
</dbReference>
<evidence type="ECO:0000256" key="4">
    <source>
        <dbReference type="ARBA" id="ARBA00023163"/>
    </source>
</evidence>
<dbReference type="InterPro" id="IPR013249">
    <property type="entry name" value="RNA_pol_sigma70_r4_t2"/>
</dbReference>
<comment type="caution">
    <text evidence="7">The sequence shown here is derived from an EMBL/GenBank/DDBJ whole genome shotgun (WGS) entry which is preliminary data.</text>
</comment>
<accession>A0A840Q0T7</accession>
<evidence type="ECO:0000256" key="3">
    <source>
        <dbReference type="ARBA" id="ARBA00023082"/>
    </source>
</evidence>
<comment type="similarity">
    <text evidence="1">Belongs to the sigma-70 factor family. ECF subfamily.</text>
</comment>
<dbReference type="NCBIfam" id="TIGR02937">
    <property type="entry name" value="sigma70-ECF"/>
    <property type="match status" value="1"/>
</dbReference>
<dbReference type="InterPro" id="IPR007627">
    <property type="entry name" value="RNA_pol_sigma70_r2"/>
</dbReference>
<dbReference type="InterPro" id="IPR013325">
    <property type="entry name" value="RNA_pol_sigma_r2"/>
</dbReference>
<evidence type="ECO:0000313" key="7">
    <source>
        <dbReference type="EMBL" id="MBB5150078.1"/>
    </source>
</evidence>
<evidence type="ECO:0000259" key="5">
    <source>
        <dbReference type="Pfam" id="PF04542"/>
    </source>
</evidence>
<dbReference type="AlphaFoldDB" id="A0A840Q0T7"/>
<dbReference type="CDD" id="cd06171">
    <property type="entry name" value="Sigma70_r4"/>
    <property type="match status" value="1"/>
</dbReference>
<keyword evidence="4" id="KW-0804">Transcription</keyword>
<dbReference type="InterPro" id="IPR036388">
    <property type="entry name" value="WH-like_DNA-bd_sf"/>
</dbReference>
<keyword evidence="3" id="KW-0731">Sigma factor</keyword>
<dbReference type="SUPFAM" id="SSF88946">
    <property type="entry name" value="Sigma2 domain of RNA polymerase sigma factors"/>
    <property type="match status" value="1"/>
</dbReference>
<evidence type="ECO:0000256" key="1">
    <source>
        <dbReference type="ARBA" id="ARBA00010641"/>
    </source>
</evidence>
<sequence>MKHDIELVEKAIKGDATAFEQLLIKEEQMLYYKALSYVGRKEDVLDVIQETACKAFLAIKDLRNPEYFSTWLFRILIRECYQLLKKRDRMIPYDEMELLRKMEHKQELPSDSLHLGEALSKLNESYQTSIILFYYHDLSIRDIAEVMGKPVGTIKTYLRRAKKHLKNELERSYKFNERTI</sequence>
<proteinExistence type="inferred from homology"/>
<dbReference type="NCBIfam" id="TIGR02954">
    <property type="entry name" value="Sig70_famx3"/>
    <property type="match status" value="1"/>
</dbReference>
<dbReference type="Gene3D" id="1.10.1740.10">
    <property type="match status" value="1"/>
</dbReference>
<dbReference type="InterPro" id="IPR039425">
    <property type="entry name" value="RNA_pol_sigma-70-like"/>
</dbReference>
<evidence type="ECO:0000259" key="6">
    <source>
        <dbReference type="Pfam" id="PF08281"/>
    </source>
</evidence>
<feature type="domain" description="RNA polymerase sigma factor 70 region 4 type 2" evidence="6">
    <location>
        <begin position="115"/>
        <end position="165"/>
    </location>
</feature>
<dbReference type="GO" id="GO:0003677">
    <property type="term" value="F:DNA binding"/>
    <property type="evidence" value="ECO:0007669"/>
    <property type="project" value="InterPro"/>
</dbReference>
<dbReference type="GO" id="GO:0006352">
    <property type="term" value="P:DNA-templated transcription initiation"/>
    <property type="evidence" value="ECO:0007669"/>
    <property type="project" value="InterPro"/>
</dbReference>
<dbReference type="Pfam" id="PF04542">
    <property type="entry name" value="Sigma70_r2"/>
    <property type="match status" value="1"/>
</dbReference>
<evidence type="ECO:0000256" key="2">
    <source>
        <dbReference type="ARBA" id="ARBA00023015"/>
    </source>
</evidence>
<dbReference type="PANTHER" id="PTHR43133:SF51">
    <property type="entry name" value="RNA POLYMERASE SIGMA FACTOR"/>
    <property type="match status" value="1"/>
</dbReference>